<evidence type="ECO:0000256" key="1">
    <source>
        <dbReference type="SAM" id="SignalP"/>
    </source>
</evidence>
<evidence type="ECO:0008006" key="4">
    <source>
        <dbReference type="Google" id="ProtNLM"/>
    </source>
</evidence>
<dbReference type="SUPFAM" id="SSF82185">
    <property type="entry name" value="Histone H3 K4-specific methyltransferase SET7/9 N-terminal domain"/>
    <property type="match status" value="2"/>
</dbReference>
<dbReference type="Gene3D" id="2.20.110.10">
    <property type="entry name" value="Histone H3 K4-specific methyltransferase SET7/9 N-terminal domain"/>
    <property type="match status" value="1"/>
</dbReference>
<keyword evidence="1" id="KW-0732">Signal</keyword>
<comment type="caution">
    <text evidence="2">The sequence shown here is derived from an EMBL/GenBank/DDBJ whole genome shotgun (WGS) entry which is preliminary data.</text>
</comment>
<organism evidence="2 3">
    <name type="scientific">Winogradskyella pelagia</name>
    <dbReference type="NCBI Taxonomy" id="2819984"/>
    <lineage>
        <taxon>Bacteria</taxon>
        <taxon>Pseudomonadati</taxon>
        <taxon>Bacteroidota</taxon>
        <taxon>Flavobacteriia</taxon>
        <taxon>Flavobacteriales</taxon>
        <taxon>Flavobacteriaceae</taxon>
        <taxon>Winogradskyella</taxon>
    </lineage>
</organism>
<gene>
    <name evidence="2" type="ORF">J4050_10285</name>
</gene>
<keyword evidence="3" id="KW-1185">Reference proteome</keyword>
<name>A0ABS3T320_9FLAO</name>
<evidence type="ECO:0000313" key="3">
    <source>
        <dbReference type="Proteomes" id="UP000676776"/>
    </source>
</evidence>
<dbReference type="Pfam" id="PF07661">
    <property type="entry name" value="MORN_2"/>
    <property type="match status" value="3"/>
</dbReference>
<evidence type="ECO:0000313" key="2">
    <source>
        <dbReference type="EMBL" id="MBO3117136.1"/>
    </source>
</evidence>
<dbReference type="RefSeq" id="WP_208154495.1">
    <property type="nucleotide sequence ID" value="NZ_JAGEVF010000007.1"/>
</dbReference>
<protein>
    <recommendedName>
        <fullName evidence="4">Antitoxin component YwqK of YwqJK toxin-antitoxin module</fullName>
    </recommendedName>
</protein>
<dbReference type="EMBL" id="JAGEVF010000007">
    <property type="protein sequence ID" value="MBO3117136.1"/>
    <property type="molecule type" value="Genomic_DNA"/>
</dbReference>
<dbReference type="Proteomes" id="UP000676776">
    <property type="component" value="Unassembled WGS sequence"/>
</dbReference>
<dbReference type="Gene3D" id="3.90.930.1">
    <property type="match status" value="1"/>
</dbReference>
<sequence>MAFPRILLLILCVQFSFAQQLVPFEDYYETGELKTEGFKLENKNHGDWKSYYKNGQLQRQSSYTKGQRNPEYVVYYENGQISEKTEKSKGVYINTAYYKTGELFYERQYKTGFCKGFYKTGAVKTEAYYENFEIVGLWKSFDEDGNLIWEVTYKDGYREGLYKSYNKSGVLKLEGYNVKDKKQGVEKRYSTEGILEWKGSYKDNKLSKSWTKYDVEGIKIDKVKFNNGIALNAEVANIIRPTTVPSGLFNRVPIYPGCEGNLTNITKRNCMSQKVATHFNKNFNIEVAVNQGLSGLHRIIITFKVDKEGKVNFTSAKTPHVSLQEECKRIIGLLPKMTPGIKRDEPVEVPYSFPVAFQIRN</sequence>
<reference evidence="2 3" key="1">
    <citation type="submission" date="2021-03" db="EMBL/GenBank/DDBJ databases">
        <title>Winogradskyella sp. nov., isolated from costal sediment.</title>
        <authorList>
            <person name="Gao C."/>
        </authorList>
    </citation>
    <scope>NUCLEOTIDE SEQUENCE [LARGE SCALE GENOMIC DNA]</scope>
    <source>
        <strain evidence="2 3">DF17</strain>
    </source>
</reference>
<feature type="chain" id="PRO_5045992331" description="Antitoxin component YwqK of YwqJK toxin-antitoxin module" evidence="1">
    <location>
        <begin position="19"/>
        <end position="361"/>
    </location>
</feature>
<proteinExistence type="predicted"/>
<feature type="signal peptide" evidence="1">
    <location>
        <begin position="1"/>
        <end position="18"/>
    </location>
</feature>
<dbReference type="InterPro" id="IPR011652">
    <property type="entry name" value="MORN_2"/>
</dbReference>
<accession>A0ABS3T320</accession>
<dbReference type="Gene3D" id="3.30.1150.10">
    <property type="match status" value="1"/>
</dbReference>